<dbReference type="PANTHER" id="PTHR32440">
    <property type="entry name" value="PHOSPHATASE DCR2-RELATED-RELATED"/>
    <property type="match status" value="1"/>
</dbReference>
<reference evidence="2 3" key="1">
    <citation type="submission" date="2018-08" db="EMBL/GenBank/DDBJ databases">
        <title>Pallidiluteibacterium maritimus gen. nov., sp. nov., isolated from coastal sediment.</title>
        <authorList>
            <person name="Zhou L.Y."/>
        </authorList>
    </citation>
    <scope>NUCLEOTIDE SEQUENCE [LARGE SCALE GENOMIC DNA]</scope>
    <source>
        <strain evidence="2 3">XSD2</strain>
    </source>
</reference>
<feature type="domain" description="Calcineurin-like phosphoesterase" evidence="1">
    <location>
        <begin position="36"/>
        <end position="265"/>
    </location>
</feature>
<keyword evidence="2" id="KW-0378">Hydrolase</keyword>
<dbReference type="InterPro" id="IPR004843">
    <property type="entry name" value="Calcineurin-like_PHP"/>
</dbReference>
<dbReference type="RefSeq" id="WP_119435929.1">
    <property type="nucleotide sequence ID" value="NZ_QWGR01000001.1"/>
</dbReference>
<dbReference type="Proteomes" id="UP000265926">
    <property type="component" value="Unassembled WGS sequence"/>
</dbReference>
<name>A0A399T5P3_9BACT</name>
<evidence type="ECO:0000259" key="1">
    <source>
        <dbReference type="Pfam" id="PF00149"/>
    </source>
</evidence>
<dbReference type="PIRSF" id="PIRSF030250">
    <property type="entry name" value="Ptase_At2g46880"/>
    <property type="match status" value="1"/>
</dbReference>
<dbReference type="SUPFAM" id="SSF56300">
    <property type="entry name" value="Metallo-dependent phosphatases"/>
    <property type="match status" value="1"/>
</dbReference>
<evidence type="ECO:0000313" key="3">
    <source>
        <dbReference type="Proteomes" id="UP000265926"/>
    </source>
</evidence>
<gene>
    <name evidence="2" type="ORF">D1614_00530</name>
</gene>
<comment type="caution">
    <text evidence="2">The sequence shown here is derived from an EMBL/GenBank/DDBJ whole genome shotgun (WGS) entry which is preliminary data.</text>
</comment>
<accession>A0A399T5P3</accession>
<dbReference type="InterPro" id="IPR029052">
    <property type="entry name" value="Metallo-depent_PP-like"/>
</dbReference>
<evidence type="ECO:0000313" key="2">
    <source>
        <dbReference type="EMBL" id="RIJ50459.1"/>
    </source>
</evidence>
<keyword evidence="3" id="KW-1185">Reference proteome</keyword>
<dbReference type="EMBL" id="QWGR01000001">
    <property type="protein sequence ID" value="RIJ50459.1"/>
    <property type="molecule type" value="Genomic_DNA"/>
</dbReference>
<sequence>MRKMTLKILVVLVVVLGLNGTAIGQQTLHFNEDKTFKIVQFTDLHFMFDSPKSEVVLPMINEVLDIERPDLVVFTGDAVTKAPVFKGWELLTAPMIDRGIPWVAVLGNHDDESDKTRSEIMEELVQLEKNCIAYKTEEAYGTGNYVLEIKGGDKTTKALLYCMDSNAYSTVEGTGTYGWFTREQINWYTQKSNNFTEKNNGEAIPALAFFHIPLPEYTQAWSNGGMQPVGVKNEDVCSPSLNSGMFLAMLEQGDVMGTFVGHDHVNDYISSLYGIALAYGRFSGSGDTYGDLKNGARVIVLKEDKWEFDTWLRIRGGEKINETVFTRSNPE</sequence>
<dbReference type="CDD" id="cd07383">
    <property type="entry name" value="MPP_Dcr2"/>
    <property type="match status" value="1"/>
</dbReference>
<dbReference type="PANTHER" id="PTHR32440:SF11">
    <property type="entry name" value="METALLOPHOSPHOESTERASE DOMAIN-CONTAINING PROTEIN"/>
    <property type="match status" value="1"/>
</dbReference>
<dbReference type="InterPro" id="IPR011230">
    <property type="entry name" value="PAP14/16/28/29"/>
</dbReference>
<dbReference type="GO" id="GO:0016788">
    <property type="term" value="F:hydrolase activity, acting on ester bonds"/>
    <property type="evidence" value="ECO:0007669"/>
    <property type="project" value="TreeGrafter"/>
</dbReference>
<dbReference type="OrthoDB" id="9816081at2"/>
<organism evidence="2 3">
    <name type="scientific">Maribellus luteus</name>
    <dbReference type="NCBI Taxonomy" id="2305463"/>
    <lineage>
        <taxon>Bacteria</taxon>
        <taxon>Pseudomonadati</taxon>
        <taxon>Bacteroidota</taxon>
        <taxon>Bacteroidia</taxon>
        <taxon>Marinilabiliales</taxon>
        <taxon>Prolixibacteraceae</taxon>
        <taxon>Maribellus</taxon>
    </lineage>
</organism>
<proteinExistence type="predicted"/>
<protein>
    <submittedName>
        <fullName evidence="2">Phosphohydrolase</fullName>
    </submittedName>
</protein>
<dbReference type="Pfam" id="PF00149">
    <property type="entry name" value="Metallophos"/>
    <property type="match status" value="1"/>
</dbReference>
<dbReference type="Gene3D" id="3.60.21.10">
    <property type="match status" value="1"/>
</dbReference>
<dbReference type="AlphaFoldDB" id="A0A399T5P3"/>
<dbReference type="GO" id="GO:0005737">
    <property type="term" value="C:cytoplasm"/>
    <property type="evidence" value="ECO:0007669"/>
    <property type="project" value="TreeGrafter"/>
</dbReference>